<evidence type="ECO:0000313" key="2">
    <source>
        <dbReference type="EMBL" id="MBB5843965.1"/>
    </source>
</evidence>
<dbReference type="PANTHER" id="PTHR43245:SF13">
    <property type="entry name" value="UDP-D-APIOSE_UDP-D-XYLOSE SYNTHASE 2"/>
    <property type="match status" value="1"/>
</dbReference>
<proteinExistence type="predicted"/>
<keyword evidence="3" id="KW-1185">Reference proteome</keyword>
<dbReference type="Pfam" id="PF01370">
    <property type="entry name" value="Epimerase"/>
    <property type="match status" value="1"/>
</dbReference>
<dbReference type="Gene3D" id="3.40.50.720">
    <property type="entry name" value="NAD(P)-binding Rossmann-like Domain"/>
    <property type="match status" value="1"/>
</dbReference>
<protein>
    <submittedName>
        <fullName evidence="2">Nucleoside-diphosphate-sugar epimerase</fullName>
    </submittedName>
</protein>
<evidence type="ECO:0000313" key="3">
    <source>
        <dbReference type="Proteomes" id="UP000536685"/>
    </source>
</evidence>
<gene>
    <name evidence="2" type="ORF">HD599_002288</name>
</gene>
<dbReference type="EMBL" id="JACHMJ010000001">
    <property type="protein sequence ID" value="MBB5843965.1"/>
    <property type="molecule type" value="Genomic_DNA"/>
</dbReference>
<reference evidence="2 3" key="1">
    <citation type="submission" date="2020-08" db="EMBL/GenBank/DDBJ databases">
        <title>Sequencing the genomes of 1000 actinobacteria strains.</title>
        <authorList>
            <person name="Klenk H.-P."/>
        </authorList>
    </citation>
    <scope>NUCLEOTIDE SEQUENCE [LARGE SCALE GENOMIC DNA]</scope>
    <source>
        <strain evidence="2 3">DSM 105784</strain>
    </source>
</reference>
<evidence type="ECO:0000259" key="1">
    <source>
        <dbReference type="Pfam" id="PF01370"/>
    </source>
</evidence>
<sequence>MTNTRVLILGGTEFVGRAFVDEALGRGHDVTVLNRGSRAPLHGVTTLVGDRTAPGGLDALNSSEAGAGTWDLVVDTWSWGPRAVRDAAALLSSRADRFVYVSSRSVHEYPAPAYAREDAPVVDASADDTGFDDYARAKRGGELGALAGFGDRALLLRAGLILGPRENIGRLPWWLTRIARGGPVVAPGPADACIQYVDARDLAAFGLDATVTGPVNVVSPPDVTTMRDFLYACIAATGSDAELRWFTPEQLEGVEPWMELPVWIPQGLDFDGMHRGDVTAALAAGLTIRPLAETVGDTWDWLQSIGGVAPQRPDRPVLGLPTAKEARLLAGP</sequence>
<organism evidence="2 3">
    <name type="scientific">Conyzicola lurida</name>
    <dbReference type="NCBI Taxonomy" id="1172621"/>
    <lineage>
        <taxon>Bacteria</taxon>
        <taxon>Bacillati</taxon>
        <taxon>Actinomycetota</taxon>
        <taxon>Actinomycetes</taxon>
        <taxon>Micrococcales</taxon>
        <taxon>Microbacteriaceae</taxon>
        <taxon>Conyzicola</taxon>
    </lineage>
</organism>
<feature type="domain" description="NAD-dependent epimerase/dehydratase" evidence="1">
    <location>
        <begin position="89"/>
        <end position="204"/>
    </location>
</feature>
<dbReference type="AlphaFoldDB" id="A0A841AQW4"/>
<dbReference type="InterPro" id="IPR050177">
    <property type="entry name" value="Lipid_A_modif_metabolic_enz"/>
</dbReference>
<dbReference type="InterPro" id="IPR001509">
    <property type="entry name" value="Epimerase_deHydtase"/>
</dbReference>
<accession>A0A841AQW4</accession>
<name>A0A841AQW4_9MICO</name>
<comment type="caution">
    <text evidence="2">The sequence shown here is derived from an EMBL/GenBank/DDBJ whole genome shotgun (WGS) entry which is preliminary data.</text>
</comment>
<dbReference type="Proteomes" id="UP000536685">
    <property type="component" value="Unassembled WGS sequence"/>
</dbReference>
<dbReference type="InterPro" id="IPR036291">
    <property type="entry name" value="NAD(P)-bd_dom_sf"/>
</dbReference>
<dbReference type="RefSeq" id="WP_184237641.1">
    <property type="nucleotide sequence ID" value="NZ_JACHMJ010000001.1"/>
</dbReference>
<dbReference type="PANTHER" id="PTHR43245">
    <property type="entry name" value="BIFUNCTIONAL POLYMYXIN RESISTANCE PROTEIN ARNA"/>
    <property type="match status" value="1"/>
</dbReference>
<dbReference type="SUPFAM" id="SSF51735">
    <property type="entry name" value="NAD(P)-binding Rossmann-fold domains"/>
    <property type="match status" value="1"/>
</dbReference>